<evidence type="ECO:0000256" key="1">
    <source>
        <dbReference type="SAM" id="Phobius"/>
    </source>
</evidence>
<protein>
    <submittedName>
        <fullName evidence="3">Zinc-ribbon domain-containing protein</fullName>
    </submittedName>
</protein>
<proteinExistence type="predicted"/>
<evidence type="ECO:0000259" key="2">
    <source>
        <dbReference type="Pfam" id="PF13240"/>
    </source>
</evidence>
<name>A0A9D1Y7J7_9FIRM</name>
<dbReference type="Pfam" id="PF13240">
    <property type="entry name" value="Zn_Ribbon_1"/>
    <property type="match status" value="1"/>
</dbReference>
<accession>A0A9D1Y7J7</accession>
<reference evidence="3" key="2">
    <citation type="submission" date="2021-04" db="EMBL/GenBank/DDBJ databases">
        <authorList>
            <person name="Gilroy R."/>
        </authorList>
    </citation>
    <scope>NUCLEOTIDE SEQUENCE</scope>
    <source>
        <strain evidence="3">ChiBcec16_6824</strain>
    </source>
</reference>
<organism evidence="3 4">
    <name type="scientific">Candidatus Flavonifractor merdigallinarum</name>
    <dbReference type="NCBI Taxonomy" id="2838589"/>
    <lineage>
        <taxon>Bacteria</taxon>
        <taxon>Bacillati</taxon>
        <taxon>Bacillota</taxon>
        <taxon>Clostridia</taxon>
        <taxon>Eubacteriales</taxon>
        <taxon>Oscillospiraceae</taxon>
        <taxon>Flavonifractor</taxon>
    </lineage>
</organism>
<reference evidence="3" key="1">
    <citation type="journal article" date="2021" name="PeerJ">
        <title>Extensive microbial diversity within the chicken gut microbiome revealed by metagenomics and culture.</title>
        <authorList>
            <person name="Gilroy R."/>
            <person name="Ravi A."/>
            <person name="Getino M."/>
            <person name="Pursley I."/>
            <person name="Horton D.L."/>
            <person name="Alikhan N.F."/>
            <person name="Baker D."/>
            <person name="Gharbi K."/>
            <person name="Hall N."/>
            <person name="Watson M."/>
            <person name="Adriaenssens E.M."/>
            <person name="Foster-Nyarko E."/>
            <person name="Jarju S."/>
            <person name="Secka A."/>
            <person name="Antonio M."/>
            <person name="Oren A."/>
            <person name="Chaudhuri R.R."/>
            <person name="La Ragione R."/>
            <person name="Hildebrand F."/>
            <person name="Pallen M.J."/>
        </authorList>
    </citation>
    <scope>NUCLEOTIDE SEQUENCE</scope>
    <source>
        <strain evidence="3">ChiBcec16_6824</strain>
    </source>
</reference>
<keyword evidence="1" id="KW-1133">Transmembrane helix</keyword>
<keyword evidence="1" id="KW-0472">Membrane</keyword>
<dbReference type="InterPro" id="IPR026870">
    <property type="entry name" value="Zinc_ribbon_dom"/>
</dbReference>
<dbReference type="Proteomes" id="UP000823868">
    <property type="component" value="Unassembled WGS sequence"/>
</dbReference>
<dbReference type="AlphaFoldDB" id="A0A9D1Y7J7"/>
<dbReference type="EMBL" id="DXDX01000077">
    <property type="protein sequence ID" value="HIY21119.1"/>
    <property type="molecule type" value="Genomic_DNA"/>
</dbReference>
<comment type="caution">
    <text evidence="3">The sequence shown here is derived from an EMBL/GenBank/DDBJ whole genome shotgun (WGS) entry which is preliminary data.</text>
</comment>
<feature type="transmembrane region" description="Helical" evidence="1">
    <location>
        <begin position="71"/>
        <end position="93"/>
    </location>
</feature>
<evidence type="ECO:0000313" key="4">
    <source>
        <dbReference type="Proteomes" id="UP000823868"/>
    </source>
</evidence>
<sequence>MSKRCKRCGHQNEDDRYFCQQCGESLDDNVRVLLSYEKMKKDPSHIRKTVSREDEDDEFVPVKREPEKKPYAALAAALVCLVVIGGVVAWLLLSH</sequence>
<evidence type="ECO:0000313" key="3">
    <source>
        <dbReference type="EMBL" id="HIY21119.1"/>
    </source>
</evidence>
<feature type="domain" description="Zinc-ribbon" evidence="2">
    <location>
        <begin position="5"/>
        <end position="25"/>
    </location>
</feature>
<keyword evidence="1" id="KW-0812">Transmembrane</keyword>
<gene>
    <name evidence="3" type="ORF">H9841_04345</name>
</gene>